<organism evidence="1 2">
    <name type="scientific">Bacillus infantis NRRL B-14911</name>
    <dbReference type="NCBI Taxonomy" id="1367477"/>
    <lineage>
        <taxon>Bacteria</taxon>
        <taxon>Bacillati</taxon>
        <taxon>Bacillota</taxon>
        <taxon>Bacilli</taxon>
        <taxon>Bacillales</taxon>
        <taxon>Bacillaceae</taxon>
        <taxon>Bacillus</taxon>
    </lineage>
</organism>
<dbReference type="AlphaFoldDB" id="U5LJL7"/>
<evidence type="ECO:0000313" key="2">
    <source>
        <dbReference type="Proteomes" id="UP000017805"/>
    </source>
</evidence>
<dbReference type="EMBL" id="CP006643">
    <property type="protein sequence ID" value="AGX06827.1"/>
    <property type="molecule type" value="Genomic_DNA"/>
</dbReference>
<gene>
    <name evidence="1" type="ORF">N288_24975</name>
</gene>
<proteinExistence type="predicted"/>
<protein>
    <submittedName>
        <fullName evidence="1">Uncharacterized protein</fullName>
    </submittedName>
</protein>
<name>U5LJL7_9BACI</name>
<sequence length="56" mass="6743">MLVQLFPCTIMNVEGYIVSTLTSLIKRILHLIIKLEFFIDTYRYRLNRLIRMQPLT</sequence>
<keyword evidence="2" id="KW-1185">Reference proteome</keyword>
<reference evidence="1 2" key="1">
    <citation type="submission" date="2013-07" db="EMBL/GenBank/DDBJ databases">
        <title>Complete genome sequence of Bacillus infantis NRRL B-14911 that has potential to induce cardiac disease by antigenic mimicry.</title>
        <authorList>
            <person name="Massilamany C."/>
            <person name="Smith T.P.L."/>
            <person name="Loy J.D."/>
            <person name="Barletta R."/>
            <person name="Reddy J."/>
        </authorList>
    </citation>
    <scope>NUCLEOTIDE SEQUENCE [LARGE SCALE GENOMIC DNA]</scope>
    <source>
        <strain evidence="1 2">NRRL B-14911</strain>
    </source>
</reference>
<evidence type="ECO:0000313" key="1">
    <source>
        <dbReference type="EMBL" id="AGX06827.1"/>
    </source>
</evidence>
<dbReference type="KEGG" id="bif:N288_24975"/>
<accession>U5LJL7</accession>
<dbReference type="Proteomes" id="UP000017805">
    <property type="component" value="Chromosome"/>
</dbReference>
<dbReference type="HOGENOM" id="CLU_3004520_0_0_9"/>